<name>A0A818TK66_9BILA</name>
<dbReference type="InterPro" id="IPR009091">
    <property type="entry name" value="RCC1/BLIP-II"/>
</dbReference>
<keyword evidence="1" id="KW-0004">4Fe-4S</keyword>
<gene>
    <name evidence="17" type="ORF">OKA104_LOCUS11109</name>
</gene>
<evidence type="ECO:0000256" key="1">
    <source>
        <dbReference type="ARBA" id="ARBA00022485"/>
    </source>
</evidence>
<feature type="zinc finger region" description="UBR-type" evidence="11">
    <location>
        <begin position="1270"/>
        <end position="1338"/>
    </location>
</feature>
<evidence type="ECO:0000256" key="6">
    <source>
        <dbReference type="ARBA" id="ARBA00022833"/>
    </source>
</evidence>
<feature type="compositionally biased region" description="Low complexity" evidence="13">
    <location>
        <begin position="313"/>
        <end position="327"/>
    </location>
</feature>
<accession>A0A818TK66</accession>
<evidence type="ECO:0000256" key="4">
    <source>
        <dbReference type="ARBA" id="ARBA00022771"/>
    </source>
</evidence>
<dbReference type="PROSITE" id="PS51157">
    <property type="entry name" value="ZF_UBR"/>
    <property type="match status" value="1"/>
</dbReference>
<dbReference type="InterPro" id="IPR002004">
    <property type="entry name" value="PABP_HYD_C"/>
</dbReference>
<feature type="coiled-coil region" evidence="12">
    <location>
        <begin position="2108"/>
        <end position="2135"/>
    </location>
</feature>
<keyword evidence="8" id="KW-0408">Iron</keyword>
<dbReference type="GO" id="GO:0034450">
    <property type="term" value="F:ubiquitin-ubiquitin ligase activity"/>
    <property type="evidence" value="ECO:0007669"/>
    <property type="project" value="TreeGrafter"/>
</dbReference>
<dbReference type="SMART" id="SM00396">
    <property type="entry name" value="ZnF_UBR1"/>
    <property type="match status" value="1"/>
</dbReference>
<dbReference type="SMART" id="SM00517">
    <property type="entry name" value="PolyA"/>
    <property type="match status" value="1"/>
</dbReference>
<feature type="compositionally biased region" description="Polar residues" evidence="13">
    <location>
        <begin position="369"/>
        <end position="392"/>
    </location>
</feature>
<dbReference type="PANTHER" id="PTHR46276">
    <property type="entry name" value="E3 UBIQUITIN-PROTEIN LIGASE UBR5"/>
    <property type="match status" value="1"/>
</dbReference>
<evidence type="ECO:0000259" key="16">
    <source>
        <dbReference type="PROSITE" id="PS51309"/>
    </source>
</evidence>
<sequence>MEYSTHVFIQQSPLTEQNFEAKLQDISDQITTNGCISPNVFAPFTNLVVQQAVVSSRHIAFLLEDGRICRVSFRIHADKIETNPTEISKPKAKHVTSQTIRPQSRHAIHRPNFENLILSSSNSSIAAAAVAAAAATNNTNGQIDILPHLQTGHPFSRQRHHVIRTARGRTGIIFGSRPLIPASNVPEELIEQVQVVLQGKSRNIILRELQRTNLDVNMAVNNLLARDDDGDDDLDDDYVGADLISLLDVNPHNEHPGIILESEFFDDPDFTLRYSNIQRRVVSARINNAPNTTSSASTTNPIVPGDQLTTTAAAANSSTVVTSSNASNDRKRHRYDPRWLDGSLREELFGRIDRELKPDDLSLVKDSNPKTTTSIRKDQTNQQQHSTSTINPNPIQFGEQLQFWTDSNSENNTYPRFTHIACLHSELIAINTHGQLCQWNWQDDYPYQDPDNIQIKHPKTLSLQLLNEKLINLSANLIRATILTETNCLATWIDESLGTQVNHKLQHTLQDFSSLHILDIQTTPFYTIFRTDTNDLYWYGLLPHKPRKKLLERLKDKTQQKYRINSQQILTVGCSVCLISNPYYNQGAWAFYIRDGQPKLGQLMDQAWILSNTARFRIKTIEFISNKIKEDDKSSLEMPPPPSPASSTCSVDSNTSFVSTLKRKKHTTGANLFLPTSHDNESNEQSQQQQQLSKIKDEEYWPLDEVIFIEDYKVAPVGKVMKIDGSLVLVKFPSKNNDTDNDTNNLDNCRILRKDDLQIVKGNQIPKTPDCTLSLINAKRISLENGALLTYSVDKDYLHTLQLCDSTISYMMYEVGSNNGSCRSIRQNNLPLINNRQSLLSFIGDNPNLIRLCTLNSIDIPRILIDSNRLIYPFLYNQDNTNFKDPQWKNLLGINYFSQGIIPLKTTSDHSNKNHILLNIMQMQKGILIPHILRYDIDKIRSILNDIEINKNYDLLKLILDERVDGCRNLFHACVHIGIPLTNKEYSINDETNNSKRISFAIDLLHAQENNDHTYGGSATRINQSTEQSINTWPPPLPPPPPPTTNDPSASVDACLPPSPTIQPESTSHFYRSLSSGATTTTTTAGTANSGSLSPSYTPTTLSSKIQYLQQQNSASSNYQFAPVISPASSTRSARTHMNDFTVWSSCKYDEREKRLRAIKILRLLLDCSLLQDHLLSLLSFRNFEGQTPFMSAIHSRAYPTALILFEYALKISKYESSNEQQASSVQFFLESPIIESTKLSQQNLLLQMIYPSTSTHSDNSPLYTLCTNDTCSFTWTGEEHISQAIFECKTCGLSGTLCCCSECAQTCHKGHDCRLKRTSPTAYCDCWEVCKCKSLVAGDQQKRLELFKLLLNETNLVQLKYSNYEHLVLYLVQTVGRQIIEQQQFARTSTATILQQQQQQQAKKTHEQLINSTTKKLQQQISSSGTGNTDSVELNTQTNTIPDHHLEPPQFCRRALELILADWSAVKSMLLCGCPDDLDLNQNKQTASSMKLSTPPVISTYPNENLFSLDEQQQTSQLDRFTYFLLVKCYSIKQTNDLLDILLNTLIREISNPIHHDIAHYITSRFIRSVIRLFIILSLQISSDKSSTTIKRTTTNSSLSSSSSSSILNGPQLILYQCKRIFQTLTNISIEALVHMADLLFAPVRHGIAKPIAMFSLLSTHTDILQSLEEIFNIDSEHSRAYQRSSSTTTETSTKSNLVDNDNMIANTNNDSIEDDDNNSDTQSQHEIIHTNINERQIIHENLATSLSDNESEMELELLAESDSDNESNHSALNLNIHRTSGIGGSENMALFSDDDNSESDDADSVRSESVLGEGDDISQSEPMIFEDTRDALTNTATISSSTTANNGTITSSSNNNSIGSNIQTASNPLNISRLTSRNAITGSLFADSHSRRQVVPATPLTPNLSHSISSQQQANTISVNTTNSLLARAFAILIRQITDLLIRWPTTLSDSSSPHDMLTMNEQNSIETIQTKIEQCLLPSWQWFATVMDSFESQLRFGMTLSNLTHNENDTTCHGNRFLKNLIDRAQIETKKKPAPTTTTATNRINNIPINDKPVNNRLDFLNYSLSLMRSTHEHGDQEPLIDVLSYKHLAYLLDGFIYYFRENGLNENKQTNKSLTTNSKEANNENETITSKNSFFQRSSSTLCLSSLGPDAFQIPIDDSLPLACRPQLLQPVCRKEDLFGRFLYDQTAMKYSQIPSQLSLTNREHSIPDFLQPNYLNLINQTNKNIEEKTNTKTRDDDRMAVDVLLDLSAGLTASNKSSTKQSILHSIVHNGSYEYLLARWKISIELFVKLFLDDVGSEPGSIINESSGFSAREQRFRHDMERLKNIHQKDIRFESMERDRILLIQKTFRTLNTYYYRNQNINSSSSIPPLAVQRVKVTFKDEPGEGSGVARSFYASIIEAILSEEKLPVLELGAYGVSSASQSSSGSSHSHRHSRSSRDRRTALASYLRSDRRSTAMLLSSEARPFKLNLPSSLTDTASNNSDLSSSSSSIIEHWTPSKIKIGLNIYPKIAAIQPYHVEKITGMLLEGLPTPQLQRMMNIEEDLKIKIDEAMNILTAQNIRETQQNDLSTAPPPPPPTTNERLVNNKQLNEFTPLFWQPDKKGVYALRPGKPTPERLTAYRNVGRLIGLCLLQNELFPLPLCRHVIKYILNRQIRWHDLAFFDSTMYENLRRTAFDAEKNGAKYIDDLHLAFSMTVTEKEGGETYDLIRDGSSKDVTYSNLYEFIKRYAEFRMVHLVEQSLQHLRLGVFDVLPSNSLDYLSPEDFRLLLNGTSNINVTTLMTYTTFNDESGETSERINQFKKWFWSVLEKFNSVERQDLIYFWTGSPALPASEAGFQPQPSVTIRPADDQHLPTANTYMTGLDNIKRIIVVLSGKGGVGKSTVATELALSLYTNGNNVGLLDVDLCGPSIPRMFGVDKNSKSSTVYETPEGMTPIEIFSSANEKSKFKLMSMALLLDDINDAIIWRGPRKMAMIQRLLTGVKWGELDYLIIDTPPGTSDEHITVMNVLKQHEHAKDFLRTILVTTPQMLSINDVRREITFCQKTSFHIIGLIENMSGYVCPHCSECTNIFAQGGGHLLAEQYSIPFLGQLPIDHELNKILDQGIQQVENGLQKINETEAMKLFKNILNEILDHWQ</sequence>
<feature type="compositionally biased region" description="Acidic residues" evidence="13">
    <location>
        <begin position="1794"/>
        <end position="1804"/>
    </location>
</feature>
<feature type="compositionally biased region" description="Low complexity" evidence="13">
    <location>
        <begin position="2424"/>
        <end position="2433"/>
    </location>
</feature>
<dbReference type="Gene3D" id="1.10.8.10">
    <property type="entry name" value="DNA helicase RuvA subunit, C-terminal domain"/>
    <property type="match status" value="1"/>
</dbReference>
<dbReference type="GO" id="GO:0043130">
    <property type="term" value="F:ubiquitin binding"/>
    <property type="evidence" value="ECO:0007669"/>
    <property type="project" value="InterPro"/>
</dbReference>
<dbReference type="Gene3D" id="3.40.50.300">
    <property type="entry name" value="P-loop containing nucleotide triphosphate hydrolases"/>
    <property type="match status" value="1"/>
</dbReference>
<evidence type="ECO:0000256" key="7">
    <source>
        <dbReference type="ARBA" id="ARBA00022840"/>
    </source>
</evidence>
<dbReference type="InterPro" id="IPR024725">
    <property type="entry name" value="UBR5_UBA"/>
</dbReference>
<evidence type="ECO:0000256" key="8">
    <source>
        <dbReference type="ARBA" id="ARBA00023004"/>
    </source>
</evidence>
<keyword evidence="7" id="KW-0067">ATP-binding</keyword>
<evidence type="ECO:0000256" key="9">
    <source>
        <dbReference type="ARBA" id="ARBA00023014"/>
    </source>
</evidence>
<dbReference type="SUPFAM" id="SSF56204">
    <property type="entry name" value="Hect, E3 ligase catalytic domain"/>
    <property type="match status" value="1"/>
</dbReference>
<feature type="compositionally biased region" description="Polar residues" evidence="13">
    <location>
        <begin position="1416"/>
        <end position="1442"/>
    </location>
</feature>
<evidence type="ECO:0000256" key="11">
    <source>
        <dbReference type="PROSITE-ProRule" id="PRU00508"/>
    </source>
</evidence>
<feature type="compositionally biased region" description="Polar residues" evidence="13">
    <location>
        <begin position="1698"/>
        <end position="1707"/>
    </location>
</feature>
<evidence type="ECO:0008006" key="19">
    <source>
        <dbReference type="Google" id="ProtNLM"/>
    </source>
</evidence>
<evidence type="ECO:0000256" key="2">
    <source>
        <dbReference type="ARBA" id="ARBA00022723"/>
    </source>
</evidence>
<protein>
    <recommendedName>
        <fullName evidence="19">E3 ubiquitin-protein ligase UBR5-like</fullName>
    </recommendedName>
</protein>
<dbReference type="InterPro" id="IPR000569">
    <property type="entry name" value="HECT_dom"/>
</dbReference>
<feature type="region of interest" description="Disordered" evidence="13">
    <location>
        <begin position="671"/>
        <end position="693"/>
    </location>
</feature>
<dbReference type="GO" id="GO:0005737">
    <property type="term" value="C:cytoplasm"/>
    <property type="evidence" value="ECO:0007669"/>
    <property type="project" value="TreeGrafter"/>
</dbReference>
<dbReference type="InterPro" id="IPR036053">
    <property type="entry name" value="PABP-dom"/>
</dbReference>
<feature type="compositionally biased region" description="Pro residues" evidence="13">
    <location>
        <begin position="1033"/>
        <end position="1045"/>
    </location>
</feature>
<dbReference type="CDD" id="cd19675">
    <property type="entry name" value="UBR-box_UBR5"/>
    <property type="match status" value="1"/>
</dbReference>
<feature type="region of interest" description="Disordered" evidence="13">
    <location>
        <begin position="2424"/>
        <end position="2447"/>
    </location>
</feature>
<evidence type="ECO:0000256" key="12">
    <source>
        <dbReference type="SAM" id="Coils"/>
    </source>
</evidence>
<dbReference type="Pfam" id="PF00658">
    <property type="entry name" value="MLLE"/>
    <property type="match status" value="1"/>
</dbReference>
<feature type="region of interest" description="Disordered" evidence="13">
    <location>
        <begin position="1788"/>
        <end position="1818"/>
    </location>
</feature>
<dbReference type="InterPro" id="IPR035983">
    <property type="entry name" value="Hect_E3_ubiquitin_ligase"/>
</dbReference>
<dbReference type="GO" id="GO:0016226">
    <property type="term" value="P:iron-sulfur cluster assembly"/>
    <property type="evidence" value="ECO:0007669"/>
    <property type="project" value="InterPro"/>
</dbReference>
<dbReference type="GO" id="GO:0051539">
    <property type="term" value="F:4 iron, 4 sulfur cluster binding"/>
    <property type="evidence" value="ECO:0007669"/>
    <property type="project" value="UniProtKB-KW"/>
</dbReference>
<feature type="domain" description="HECT" evidence="14">
    <location>
        <begin position="2588"/>
        <end position="2868"/>
    </location>
</feature>
<evidence type="ECO:0000259" key="15">
    <source>
        <dbReference type="PROSITE" id="PS51157"/>
    </source>
</evidence>
<proteinExistence type="inferred from homology"/>
<comment type="caution">
    <text evidence="17">The sequence shown here is derived from an EMBL/GenBank/DDBJ whole genome shotgun (WGS) entry which is preliminary data.</text>
</comment>
<dbReference type="GO" id="GO:0140663">
    <property type="term" value="F:ATP-dependent FeS chaperone activity"/>
    <property type="evidence" value="ECO:0007669"/>
    <property type="project" value="InterPro"/>
</dbReference>
<evidence type="ECO:0000313" key="18">
    <source>
        <dbReference type="Proteomes" id="UP000663881"/>
    </source>
</evidence>
<dbReference type="Pfam" id="PF00632">
    <property type="entry name" value="HECT"/>
    <property type="match status" value="1"/>
</dbReference>
<dbReference type="InterPro" id="IPR047503">
    <property type="entry name" value="UBR-box_UBR5"/>
</dbReference>
<evidence type="ECO:0000256" key="5">
    <source>
        <dbReference type="ARBA" id="ARBA00022786"/>
    </source>
</evidence>
<dbReference type="GO" id="GO:0005634">
    <property type="term" value="C:nucleus"/>
    <property type="evidence" value="ECO:0007669"/>
    <property type="project" value="TreeGrafter"/>
</dbReference>
<dbReference type="GO" id="GO:0008270">
    <property type="term" value="F:zinc ion binding"/>
    <property type="evidence" value="ECO:0007669"/>
    <property type="project" value="UniProtKB-KW"/>
</dbReference>
<evidence type="ECO:0000256" key="13">
    <source>
        <dbReference type="SAM" id="MobiDB-lite"/>
    </source>
</evidence>
<feature type="region of interest" description="Disordered" evidence="13">
    <location>
        <begin position="1416"/>
        <end position="1445"/>
    </location>
</feature>
<dbReference type="GO" id="GO:0090263">
    <property type="term" value="P:positive regulation of canonical Wnt signaling pathway"/>
    <property type="evidence" value="ECO:0007669"/>
    <property type="project" value="TreeGrafter"/>
</dbReference>
<keyword evidence="6" id="KW-0862">Zinc</keyword>
<keyword evidence="2" id="KW-0479">Metal-binding</keyword>
<evidence type="ECO:0000256" key="3">
    <source>
        <dbReference type="ARBA" id="ARBA00022741"/>
    </source>
</evidence>
<dbReference type="SMART" id="SM00119">
    <property type="entry name" value="HECTc"/>
    <property type="match status" value="1"/>
</dbReference>
<dbReference type="PROSITE" id="PS01215">
    <property type="entry name" value="MRP"/>
    <property type="match status" value="1"/>
</dbReference>
<dbReference type="EMBL" id="CAJOAY010000507">
    <property type="protein sequence ID" value="CAF3680825.1"/>
    <property type="molecule type" value="Genomic_DNA"/>
</dbReference>
<dbReference type="HAMAP" id="MF_02040">
    <property type="entry name" value="Mrp_NBP35"/>
    <property type="match status" value="1"/>
</dbReference>
<keyword evidence="9" id="KW-0411">Iron-sulfur</keyword>
<dbReference type="InterPro" id="IPR003126">
    <property type="entry name" value="Znf_UBR"/>
</dbReference>
<dbReference type="PANTHER" id="PTHR46276:SF1">
    <property type="entry name" value="E3 UBIQUITIN-PROTEIN LIGASE UBR5"/>
    <property type="match status" value="1"/>
</dbReference>
<feature type="compositionally biased region" description="Low complexity" evidence="13">
    <location>
        <begin position="1686"/>
        <end position="1697"/>
    </location>
</feature>
<evidence type="ECO:0000259" key="14">
    <source>
        <dbReference type="PROSITE" id="PS50237"/>
    </source>
</evidence>
<keyword evidence="5 10" id="KW-0833">Ubl conjugation pathway</keyword>
<feature type="region of interest" description="Disordered" evidence="13">
    <location>
        <begin position="1026"/>
        <end position="1096"/>
    </location>
</feature>
<dbReference type="GO" id="GO:0000209">
    <property type="term" value="P:protein polyubiquitination"/>
    <property type="evidence" value="ECO:0007669"/>
    <property type="project" value="TreeGrafter"/>
</dbReference>
<evidence type="ECO:0000313" key="17">
    <source>
        <dbReference type="EMBL" id="CAF3680825.1"/>
    </source>
</evidence>
<dbReference type="GO" id="GO:0003723">
    <property type="term" value="F:RNA binding"/>
    <property type="evidence" value="ECO:0007669"/>
    <property type="project" value="InterPro"/>
</dbReference>
<evidence type="ECO:0000256" key="10">
    <source>
        <dbReference type="PROSITE-ProRule" id="PRU00104"/>
    </source>
</evidence>
<reference evidence="17" key="1">
    <citation type="submission" date="2021-02" db="EMBL/GenBank/DDBJ databases">
        <authorList>
            <person name="Nowell W R."/>
        </authorList>
    </citation>
    <scope>NUCLEOTIDE SEQUENCE</scope>
</reference>
<feature type="region of interest" description="Disordered" evidence="13">
    <location>
        <begin position="631"/>
        <end position="653"/>
    </location>
</feature>
<dbReference type="Gene3D" id="3.90.1750.10">
    <property type="entry name" value="Hect, E3 ligase catalytic domains"/>
    <property type="match status" value="1"/>
</dbReference>
<comment type="caution">
    <text evidence="10">Lacks conserved residue(s) required for the propagation of feature annotation.</text>
</comment>
<dbReference type="InterPro" id="IPR019591">
    <property type="entry name" value="Mrp/NBP35_ATP-bd"/>
</dbReference>
<keyword evidence="3" id="KW-0547">Nucleotide-binding</keyword>
<feature type="region of interest" description="Disordered" evidence="13">
    <location>
        <begin position="313"/>
        <end position="334"/>
    </location>
</feature>
<feature type="region of interest" description="Disordered" evidence="13">
    <location>
        <begin position="1680"/>
        <end position="1726"/>
    </location>
</feature>
<dbReference type="CDD" id="cd14423">
    <property type="entry name" value="CUE_UBR5"/>
    <property type="match status" value="1"/>
</dbReference>
<dbReference type="PROSITE" id="PS51309">
    <property type="entry name" value="PABC"/>
    <property type="match status" value="1"/>
</dbReference>
<dbReference type="SUPFAM" id="SSF63570">
    <property type="entry name" value="PABC (PABP) domain"/>
    <property type="match status" value="1"/>
</dbReference>
<dbReference type="InterPro" id="IPR027417">
    <property type="entry name" value="P-loop_NTPase"/>
</dbReference>
<keyword evidence="4" id="KW-0863">Zinc-finger</keyword>
<dbReference type="SUPFAM" id="SSF52540">
    <property type="entry name" value="P-loop containing nucleoside triphosphate hydrolases"/>
    <property type="match status" value="1"/>
</dbReference>
<dbReference type="Gene3D" id="3.30.2410.10">
    <property type="entry name" value="Hect, E3 ligase catalytic domain"/>
    <property type="match status" value="1"/>
</dbReference>
<dbReference type="InterPro" id="IPR000808">
    <property type="entry name" value="Mrp-like_CS"/>
</dbReference>
<feature type="domain" description="UBR-type" evidence="15">
    <location>
        <begin position="1270"/>
        <end position="1338"/>
    </location>
</feature>
<feature type="region of interest" description="Disordered" evidence="13">
    <location>
        <begin position="360"/>
        <end position="392"/>
    </location>
</feature>
<dbReference type="SUPFAM" id="SSF50985">
    <property type="entry name" value="RCC1/BLIP-II"/>
    <property type="match status" value="1"/>
</dbReference>
<feature type="compositionally biased region" description="Low complexity" evidence="13">
    <location>
        <begin position="1073"/>
        <end position="1096"/>
    </location>
</feature>
<feature type="domain" description="PABC" evidence="16">
    <location>
        <begin position="2487"/>
        <end position="2565"/>
    </location>
</feature>
<dbReference type="Gene3D" id="1.10.1900.10">
    <property type="entry name" value="c-terminal domain of poly(a) binding protein"/>
    <property type="match status" value="1"/>
</dbReference>
<keyword evidence="12" id="KW-0175">Coiled coil</keyword>
<dbReference type="FunFam" id="1.10.8.10:FF:000009">
    <property type="entry name" value="Putative E3 ubiquitin-protein ligase UBR5"/>
    <property type="match status" value="1"/>
</dbReference>
<dbReference type="CDD" id="cd02037">
    <property type="entry name" value="Mrp_NBP35"/>
    <property type="match status" value="1"/>
</dbReference>
<dbReference type="InterPro" id="IPR033756">
    <property type="entry name" value="YlxH/NBP35"/>
</dbReference>
<dbReference type="Proteomes" id="UP000663881">
    <property type="component" value="Unassembled WGS sequence"/>
</dbReference>
<dbReference type="PROSITE" id="PS50237">
    <property type="entry name" value="HECT"/>
    <property type="match status" value="1"/>
</dbReference>
<dbReference type="Pfam" id="PF11547">
    <property type="entry name" value="E3_UbLigase_EDD"/>
    <property type="match status" value="1"/>
</dbReference>
<dbReference type="Gene3D" id="3.30.2160.10">
    <property type="entry name" value="Hect, E3 ligase catalytic domain"/>
    <property type="match status" value="1"/>
</dbReference>
<dbReference type="Pfam" id="PF10609">
    <property type="entry name" value="ParA"/>
    <property type="match status" value="1"/>
</dbReference>
<organism evidence="17 18">
    <name type="scientific">Adineta steineri</name>
    <dbReference type="NCBI Taxonomy" id="433720"/>
    <lineage>
        <taxon>Eukaryota</taxon>
        <taxon>Metazoa</taxon>
        <taxon>Spiralia</taxon>
        <taxon>Gnathifera</taxon>
        <taxon>Rotifera</taxon>
        <taxon>Eurotatoria</taxon>
        <taxon>Bdelloidea</taxon>
        <taxon>Adinetida</taxon>
        <taxon>Adinetidae</taxon>
        <taxon>Adineta</taxon>
    </lineage>
</organism>
<dbReference type="GO" id="GO:0005524">
    <property type="term" value="F:ATP binding"/>
    <property type="evidence" value="ECO:0007669"/>
    <property type="project" value="UniProtKB-KW"/>
</dbReference>